<evidence type="ECO:0000256" key="13">
    <source>
        <dbReference type="HAMAP-Rule" id="MF_00184"/>
    </source>
</evidence>
<feature type="binding site" evidence="13">
    <location>
        <position position="342"/>
    </location>
    <ligand>
        <name>Zn(2+)</name>
        <dbReference type="ChEBI" id="CHEBI:29105"/>
        <note>catalytic</note>
    </ligand>
</feature>
<dbReference type="InterPro" id="IPR006195">
    <property type="entry name" value="aa-tRNA-synth_II"/>
</dbReference>
<evidence type="ECO:0000256" key="12">
    <source>
        <dbReference type="ARBA" id="ARBA00049515"/>
    </source>
</evidence>
<dbReference type="InterPro" id="IPR002314">
    <property type="entry name" value="aa-tRNA-synt_IIb"/>
</dbReference>
<dbReference type="SUPFAM" id="SSF52954">
    <property type="entry name" value="Class II aaRS ABD-related"/>
    <property type="match status" value="1"/>
</dbReference>
<evidence type="ECO:0000256" key="9">
    <source>
        <dbReference type="ARBA" id="ARBA00022884"/>
    </source>
</evidence>
<accession>A0A1G2PR73</accession>
<protein>
    <recommendedName>
        <fullName evidence="13">Threonine--tRNA ligase</fullName>
        <ecNumber evidence="13">6.1.1.3</ecNumber>
    </recommendedName>
    <alternativeName>
        <fullName evidence="13">Threonyl-tRNA synthetase</fullName>
        <shortName evidence="13">ThrRS</shortName>
    </alternativeName>
</protein>
<comment type="catalytic activity">
    <reaction evidence="12 13">
        <text>tRNA(Thr) + L-threonine + ATP = L-threonyl-tRNA(Thr) + AMP + diphosphate + H(+)</text>
        <dbReference type="Rhea" id="RHEA:24624"/>
        <dbReference type="Rhea" id="RHEA-COMP:9670"/>
        <dbReference type="Rhea" id="RHEA-COMP:9704"/>
        <dbReference type="ChEBI" id="CHEBI:15378"/>
        <dbReference type="ChEBI" id="CHEBI:30616"/>
        <dbReference type="ChEBI" id="CHEBI:33019"/>
        <dbReference type="ChEBI" id="CHEBI:57926"/>
        <dbReference type="ChEBI" id="CHEBI:78442"/>
        <dbReference type="ChEBI" id="CHEBI:78534"/>
        <dbReference type="ChEBI" id="CHEBI:456215"/>
        <dbReference type="EC" id="6.1.1.3"/>
    </reaction>
</comment>
<evidence type="ECO:0000256" key="6">
    <source>
        <dbReference type="ARBA" id="ARBA00022741"/>
    </source>
</evidence>
<dbReference type="InterPro" id="IPR004154">
    <property type="entry name" value="Anticodon-bd"/>
</dbReference>
<dbReference type="SUPFAM" id="SSF55186">
    <property type="entry name" value="ThrRS/AlaRS common domain"/>
    <property type="match status" value="1"/>
</dbReference>
<sequence>MAKNKGNIEQIRHSLAHLMAMAITSKHPEVKLGIGPTIENGFYYDFDFSSLDHSPTEENLPKLENFIRELIKQYLKFEKKEISAQEAREIFKDQPFKLELIDELEKGNRPQTPERSYGGQGKISIYKSGDFTDLCAGPHIESTKEIDPDAFKLTKVAGAYWKGSEKNKMLTRIYGVAFETKQELDEYLKMMEEAEKRDHRKLGKELELFMISEEVGKGLPLWLPNGAFIRKKLEDYMYQKELDNGYKYVYTPIIAHKKLYETSGHLAHYKEDMYSPLDIEGEEYYLKPMNCPHHHMIYKHGQMSYKDLPLKLAEFGLVHRFERSGVLTGLIRARAFTQNDSHIYCQKSQPKNELIEVLKLFKEVYADFNITDFWYRLSLPDFKNEEKYGDIKDKEMWQESAEMAEQALKEFGVKYEKVEGEATFYGPKIDVQTKNVLGKEDTIATVQVDFYSAKKFDLNFINEKGEKEHPVIVHRAIMGSFDRFFAFLTEYTGGNFPVWLSPVQALIIPVGEKFNDYGEKVLRKLKSAGVRAEMDKSNETLGKKIRAGKTKKIPYLLVVGEKEKEAETVAVNFRDKKEQETMPIKQFAELIQKEIVEKK</sequence>
<dbReference type="Gene3D" id="3.30.980.10">
    <property type="entry name" value="Threonyl-trna Synthetase, Chain A, domain 2"/>
    <property type="match status" value="1"/>
</dbReference>
<evidence type="ECO:0000256" key="11">
    <source>
        <dbReference type="ARBA" id="ARBA00023146"/>
    </source>
</evidence>
<dbReference type="PANTHER" id="PTHR11451:SF56">
    <property type="entry name" value="THREONINE--TRNA LIGASE 1"/>
    <property type="match status" value="1"/>
</dbReference>
<evidence type="ECO:0000256" key="1">
    <source>
        <dbReference type="ARBA" id="ARBA00008226"/>
    </source>
</evidence>
<dbReference type="PANTHER" id="PTHR11451">
    <property type="entry name" value="THREONINE-TRNA LIGASE"/>
    <property type="match status" value="1"/>
</dbReference>
<keyword evidence="5 13" id="KW-0479">Metal-binding</keyword>
<keyword evidence="3 13" id="KW-0820">tRNA-binding</keyword>
<evidence type="ECO:0000313" key="15">
    <source>
        <dbReference type="EMBL" id="OHA50101.1"/>
    </source>
</evidence>
<dbReference type="CDD" id="cd00771">
    <property type="entry name" value="ThrRS_core"/>
    <property type="match status" value="1"/>
</dbReference>
<dbReference type="GO" id="GO:0006435">
    <property type="term" value="P:threonyl-tRNA aminoacylation"/>
    <property type="evidence" value="ECO:0007669"/>
    <property type="project" value="UniProtKB-UniRule"/>
</dbReference>
<dbReference type="SMART" id="SM00863">
    <property type="entry name" value="tRNA_SAD"/>
    <property type="match status" value="1"/>
</dbReference>
<dbReference type="InterPro" id="IPR045864">
    <property type="entry name" value="aa-tRNA-synth_II/BPL/LPL"/>
</dbReference>
<dbReference type="Proteomes" id="UP000178646">
    <property type="component" value="Unassembled WGS sequence"/>
</dbReference>
<reference evidence="15 16" key="1">
    <citation type="journal article" date="2016" name="Nat. Commun.">
        <title>Thousands of microbial genomes shed light on interconnected biogeochemical processes in an aquifer system.</title>
        <authorList>
            <person name="Anantharaman K."/>
            <person name="Brown C.T."/>
            <person name="Hug L.A."/>
            <person name="Sharon I."/>
            <person name="Castelle C.J."/>
            <person name="Probst A.J."/>
            <person name="Thomas B.C."/>
            <person name="Singh A."/>
            <person name="Wilkins M.J."/>
            <person name="Karaoz U."/>
            <person name="Brodie E.L."/>
            <person name="Williams K.H."/>
            <person name="Hubbard S.S."/>
            <person name="Banfield J.F."/>
        </authorList>
    </citation>
    <scope>NUCLEOTIDE SEQUENCE [LARGE SCALE GENOMIC DNA]</scope>
</reference>
<dbReference type="InterPro" id="IPR012947">
    <property type="entry name" value="tRNA_SAD"/>
</dbReference>
<keyword evidence="9 13" id="KW-0694">RNA-binding</keyword>
<dbReference type="InterPro" id="IPR002320">
    <property type="entry name" value="Thr-tRNA-ligase_IIa"/>
</dbReference>
<dbReference type="PRINTS" id="PR01047">
    <property type="entry name" value="TRNASYNTHTHR"/>
</dbReference>
<dbReference type="PROSITE" id="PS50862">
    <property type="entry name" value="AA_TRNA_LIGASE_II"/>
    <property type="match status" value="1"/>
</dbReference>
<dbReference type="EC" id="6.1.1.3" evidence="13"/>
<keyword evidence="4 13" id="KW-0436">Ligase</keyword>
<evidence type="ECO:0000256" key="10">
    <source>
        <dbReference type="ARBA" id="ARBA00022917"/>
    </source>
</evidence>
<dbReference type="FunFam" id="3.30.930.10:FF:000002">
    <property type="entry name" value="Threonine--tRNA ligase"/>
    <property type="match status" value="1"/>
</dbReference>
<feature type="binding site" evidence="13">
    <location>
        <position position="474"/>
    </location>
    <ligand>
        <name>Zn(2+)</name>
        <dbReference type="ChEBI" id="CHEBI:29105"/>
        <note>catalytic</note>
    </ligand>
</feature>
<dbReference type="SUPFAM" id="SSF55681">
    <property type="entry name" value="Class II aaRS and biotin synthetases"/>
    <property type="match status" value="1"/>
</dbReference>
<keyword evidence="10 13" id="KW-0648">Protein biosynthesis</keyword>
<dbReference type="InterPro" id="IPR047246">
    <property type="entry name" value="ThrRS_anticodon"/>
</dbReference>
<comment type="caution">
    <text evidence="15">The sequence shown here is derived from an EMBL/GenBank/DDBJ whole genome shotgun (WGS) entry which is preliminary data.</text>
</comment>
<keyword evidence="7 13" id="KW-0862">Zinc</keyword>
<dbReference type="InterPro" id="IPR018163">
    <property type="entry name" value="Thr/Ala-tRNA-synth_IIc_edit"/>
</dbReference>
<dbReference type="HAMAP" id="MF_00184">
    <property type="entry name" value="Thr_tRNA_synth"/>
    <property type="match status" value="1"/>
</dbReference>
<dbReference type="CDD" id="cd00860">
    <property type="entry name" value="ThrRS_anticodon"/>
    <property type="match status" value="1"/>
</dbReference>
<dbReference type="GO" id="GO:0046872">
    <property type="term" value="F:metal ion binding"/>
    <property type="evidence" value="ECO:0007669"/>
    <property type="project" value="UniProtKB-KW"/>
</dbReference>
<dbReference type="GO" id="GO:0005737">
    <property type="term" value="C:cytoplasm"/>
    <property type="evidence" value="ECO:0007669"/>
    <property type="project" value="UniProtKB-SubCell"/>
</dbReference>
<evidence type="ECO:0000256" key="5">
    <source>
        <dbReference type="ARBA" id="ARBA00022723"/>
    </source>
</evidence>
<dbReference type="FunFam" id="3.30.980.10:FF:000005">
    <property type="entry name" value="Threonyl-tRNA synthetase, mitochondrial"/>
    <property type="match status" value="1"/>
</dbReference>
<comment type="cofactor">
    <cofactor evidence="13">
        <name>Zn(2+)</name>
        <dbReference type="ChEBI" id="CHEBI:29105"/>
    </cofactor>
    <text evidence="13">Binds 1 zinc ion per subunit.</text>
</comment>
<dbReference type="GO" id="GO:0004829">
    <property type="term" value="F:threonine-tRNA ligase activity"/>
    <property type="evidence" value="ECO:0007669"/>
    <property type="project" value="UniProtKB-UniRule"/>
</dbReference>
<proteinExistence type="inferred from homology"/>
<dbReference type="Pfam" id="PF07973">
    <property type="entry name" value="tRNA_SAD"/>
    <property type="match status" value="1"/>
</dbReference>
<evidence type="ECO:0000256" key="8">
    <source>
        <dbReference type="ARBA" id="ARBA00022840"/>
    </source>
</evidence>
<evidence type="ECO:0000256" key="3">
    <source>
        <dbReference type="ARBA" id="ARBA00022555"/>
    </source>
</evidence>
<dbReference type="NCBIfam" id="TIGR00418">
    <property type="entry name" value="thrS"/>
    <property type="match status" value="1"/>
</dbReference>
<evidence type="ECO:0000313" key="16">
    <source>
        <dbReference type="Proteomes" id="UP000178646"/>
    </source>
</evidence>
<dbReference type="Gene3D" id="3.40.50.800">
    <property type="entry name" value="Anticodon-binding domain"/>
    <property type="match status" value="1"/>
</dbReference>
<keyword evidence="6 13" id="KW-0547">Nucleotide-binding</keyword>
<evidence type="ECO:0000259" key="14">
    <source>
        <dbReference type="PROSITE" id="PS50862"/>
    </source>
</evidence>
<dbReference type="InterPro" id="IPR036621">
    <property type="entry name" value="Anticodon-bd_dom_sf"/>
</dbReference>
<organism evidence="15 16">
    <name type="scientific">Candidatus Terrybacteria bacterium RIFCSPHIGHO2_02_41_19</name>
    <dbReference type="NCBI Taxonomy" id="1802364"/>
    <lineage>
        <taxon>Bacteria</taxon>
        <taxon>Candidatus Terryibacteriota</taxon>
    </lineage>
</organism>
<dbReference type="EMBL" id="MHSU01000024">
    <property type="protein sequence ID" value="OHA50101.1"/>
    <property type="molecule type" value="Genomic_DNA"/>
</dbReference>
<dbReference type="Pfam" id="PF00587">
    <property type="entry name" value="tRNA-synt_2b"/>
    <property type="match status" value="1"/>
</dbReference>
<dbReference type="Gene3D" id="3.30.54.20">
    <property type="match status" value="1"/>
</dbReference>
<feature type="domain" description="Aminoacyl-transfer RNA synthetases class-II family profile" evidence="14">
    <location>
        <begin position="198"/>
        <end position="497"/>
    </location>
</feature>
<dbReference type="FunFam" id="3.40.50.800:FF:000001">
    <property type="entry name" value="Threonine--tRNA ligase"/>
    <property type="match status" value="1"/>
</dbReference>
<keyword evidence="2 13" id="KW-0963">Cytoplasm</keyword>
<comment type="subunit">
    <text evidence="13">Homodimer.</text>
</comment>
<dbReference type="GO" id="GO:0000049">
    <property type="term" value="F:tRNA binding"/>
    <property type="evidence" value="ECO:0007669"/>
    <property type="project" value="UniProtKB-KW"/>
</dbReference>
<feature type="binding site" evidence="13">
    <location>
        <position position="291"/>
    </location>
    <ligand>
        <name>Zn(2+)</name>
        <dbReference type="ChEBI" id="CHEBI:29105"/>
        <note>catalytic</note>
    </ligand>
</feature>
<dbReference type="GO" id="GO:0005524">
    <property type="term" value="F:ATP binding"/>
    <property type="evidence" value="ECO:0007669"/>
    <property type="project" value="UniProtKB-UniRule"/>
</dbReference>
<keyword evidence="11 13" id="KW-0030">Aminoacyl-tRNA synthetase</keyword>
<evidence type="ECO:0000256" key="7">
    <source>
        <dbReference type="ARBA" id="ARBA00022833"/>
    </source>
</evidence>
<comment type="similarity">
    <text evidence="1 13">Belongs to the class-II aminoacyl-tRNA synthetase family.</text>
</comment>
<keyword evidence="8 13" id="KW-0067">ATP-binding</keyword>
<evidence type="ECO:0000256" key="2">
    <source>
        <dbReference type="ARBA" id="ARBA00022490"/>
    </source>
</evidence>
<name>A0A1G2PR73_9BACT</name>
<evidence type="ECO:0000256" key="4">
    <source>
        <dbReference type="ARBA" id="ARBA00022598"/>
    </source>
</evidence>
<comment type="caution">
    <text evidence="13">Lacks conserved residue(s) required for the propagation of feature annotation.</text>
</comment>
<dbReference type="InterPro" id="IPR033728">
    <property type="entry name" value="ThrRS_core"/>
</dbReference>
<dbReference type="Pfam" id="PF03129">
    <property type="entry name" value="HGTP_anticodon"/>
    <property type="match status" value="1"/>
</dbReference>
<dbReference type="AlphaFoldDB" id="A0A1G2PR73"/>
<dbReference type="Gene3D" id="3.30.930.10">
    <property type="entry name" value="Bira Bifunctional Protein, Domain 2"/>
    <property type="match status" value="1"/>
</dbReference>
<comment type="subcellular location">
    <subcellularLocation>
        <location evidence="13">Cytoplasm</location>
    </subcellularLocation>
</comment>
<gene>
    <name evidence="13" type="primary">thrS</name>
    <name evidence="15" type="ORF">A2W59_00020</name>
</gene>